<dbReference type="EMBL" id="JANBPK010001195">
    <property type="protein sequence ID" value="KAJ2925080.1"/>
    <property type="molecule type" value="Genomic_DNA"/>
</dbReference>
<dbReference type="Proteomes" id="UP001140091">
    <property type="component" value="Unassembled WGS sequence"/>
</dbReference>
<accession>A0A9W8IYP2</accession>
<keyword evidence="2" id="KW-1185">Reference proteome</keyword>
<organism evidence="1 2">
    <name type="scientific">Candolleomyces eurysporus</name>
    <dbReference type="NCBI Taxonomy" id="2828524"/>
    <lineage>
        <taxon>Eukaryota</taxon>
        <taxon>Fungi</taxon>
        <taxon>Dikarya</taxon>
        <taxon>Basidiomycota</taxon>
        <taxon>Agaricomycotina</taxon>
        <taxon>Agaricomycetes</taxon>
        <taxon>Agaricomycetidae</taxon>
        <taxon>Agaricales</taxon>
        <taxon>Agaricineae</taxon>
        <taxon>Psathyrellaceae</taxon>
        <taxon>Candolleomyces</taxon>
    </lineage>
</organism>
<dbReference type="AlphaFoldDB" id="A0A9W8IYP2"/>
<comment type="caution">
    <text evidence="1">The sequence shown here is derived from an EMBL/GenBank/DDBJ whole genome shotgun (WGS) entry which is preliminary data.</text>
</comment>
<proteinExistence type="predicted"/>
<gene>
    <name evidence="1" type="ORF">H1R20_g11989</name>
</gene>
<evidence type="ECO:0000313" key="2">
    <source>
        <dbReference type="Proteomes" id="UP001140091"/>
    </source>
</evidence>
<sequence length="58" mass="6543">MPTIITTKPICTIFMSMAMNPTSSRTPKTTSFPDHLLPTLYLHLYDQETPLHILVLLG</sequence>
<feature type="non-terminal residue" evidence="1">
    <location>
        <position position="58"/>
    </location>
</feature>
<evidence type="ECO:0000313" key="1">
    <source>
        <dbReference type="EMBL" id="KAJ2925080.1"/>
    </source>
</evidence>
<name>A0A9W8IYP2_9AGAR</name>
<reference evidence="1" key="1">
    <citation type="submission" date="2022-06" db="EMBL/GenBank/DDBJ databases">
        <title>Genome Sequence of Candolleomyces eurysporus.</title>
        <authorList>
            <person name="Buettner E."/>
        </authorList>
    </citation>
    <scope>NUCLEOTIDE SEQUENCE</scope>
    <source>
        <strain evidence="1">VTCC 930004</strain>
    </source>
</reference>
<protein>
    <submittedName>
        <fullName evidence="1">Uncharacterized protein</fullName>
    </submittedName>
</protein>